<dbReference type="GO" id="GO:0103117">
    <property type="term" value="F:UDP-3-O-acyl-N-acetylglucosamine deacetylase activity"/>
    <property type="evidence" value="ECO:0007669"/>
    <property type="project" value="UniProtKB-UniRule"/>
</dbReference>
<feature type="binding site" evidence="12">
    <location>
        <position position="235"/>
    </location>
    <ligand>
        <name>Zn(2+)</name>
        <dbReference type="ChEBI" id="CHEBI:29105"/>
    </ligand>
</feature>
<dbReference type="InterPro" id="IPR011334">
    <property type="entry name" value="UDP-acyl_GlcNac_deAcase_C"/>
</dbReference>
<feature type="active site" description="Proton donor" evidence="12">
    <location>
        <position position="262"/>
    </location>
</feature>
<evidence type="ECO:0000256" key="11">
    <source>
        <dbReference type="ARBA" id="ARBA00024535"/>
    </source>
</evidence>
<evidence type="ECO:0000256" key="5">
    <source>
        <dbReference type="ARBA" id="ARBA00022516"/>
    </source>
</evidence>
<evidence type="ECO:0000256" key="1">
    <source>
        <dbReference type="ARBA" id="ARBA00001947"/>
    </source>
</evidence>
<keyword evidence="5 12" id="KW-0444">Lipid biosynthesis</keyword>
<dbReference type="PANTHER" id="PTHR33694">
    <property type="entry name" value="UDP-3-O-ACYL-N-ACETYLGLUCOSAMINE DEACETYLASE 1, MITOCHONDRIAL-RELATED"/>
    <property type="match status" value="1"/>
</dbReference>
<dbReference type="SUPFAM" id="SSF54211">
    <property type="entry name" value="Ribosomal protein S5 domain 2-like"/>
    <property type="match status" value="2"/>
</dbReference>
<protein>
    <recommendedName>
        <fullName evidence="4 12">UDP-3-O-acyl-N-acetylglucosamine deacetylase</fullName>
        <shortName evidence="12">UDP-3-O-acyl-GlcNAc deacetylase</shortName>
        <ecNumber evidence="4 12">3.5.1.108</ecNumber>
    </recommendedName>
    <alternativeName>
        <fullName evidence="12">UDP-3-O-[R-3-hydroxymyristoyl]-N-acetylglucosamine deacetylase</fullName>
    </alternativeName>
</protein>
<dbReference type="InterPro" id="IPR004463">
    <property type="entry name" value="UDP-acyl_GlcNac_deAcase"/>
</dbReference>
<keyword evidence="10 12" id="KW-0443">Lipid metabolism</keyword>
<evidence type="ECO:0000256" key="7">
    <source>
        <dbReference type="ARBA" id="ARBA00022723"/>
    </source>
</evidence>
<dbReference type="AlphaFoldDB" id="A0A7C3GUM0"/>
<dbReference type="HAMAP" id="MF_00388">
    <property type="entry name" value="LpxC"/>
    <property type="match status" value="1"/>
</dbReference>
<dbReference type="GO" id="GO:0016020">
    <property type="term" value="C:membrane"/>
    <property type="evidence" value="ECO:0007669"/>
    <property type="project" value="GOC"/>
</dbReference>
<dbReference type="EC" id="3.5.1.108" evidence="4 12"/>
<dbReference type="Gene3D" id="3.30.1700.10">
    <property type="entry name" value="lpxc deacetylase, domain 2"/>
    <property type="match status" value="1"/>
</dbReference>
<dbReference type="InterPro" id="IPR015870">
    <property type="entry name" value="UDP-acyl_N-AcGlcN_deAcase_N"/>
</dbReference>
<evidence type="ECO:0000256" key="4">
    <source>
        <dbReference type="ARBA" id="ARBA00012745"/>
    </source>
</evidence>
<comment type="cofactor">
    <cofactor evidence="1 12">
        <name>Zn(2+)</name>
        <dbReference type="ChEBI" id="CHEBI:29105"/>
    </cofactor>
</comment>
<evidence type="ECO:0000256" key="10">
    <source>
        <dbReference type="ARBA" id="ARBA00023098"/>
    </source>
</evidence>
<comment type="similarity">
    <text evidence="12">Belongs to the LpxC family.</text>
</comment>
<comment type="catalytic activity">
    <reaction evidence="11 12">
        <text>a UDP-3-O-[(3R)-3-hydroxyacyl]-N-acetyl-alpha-D-glucosamine + H2O = a UDP-3-O-[(3R)-3-hydroxyacyl]-alpha-D-glucosamine + acetate</text>
        <dbReference type="Rhea" id="RHEA:67816"/>
        <dbReference type="ChEBI" id="CHEBI:15377"/>
        <dbReference type="ChEBI" id="CHEBI:30089"/>
        <dbReference type="ChEBI" id="CHEBI:137740"/>
        <dbReference type="ChEBI" id="CHEBI:173225"/>
        <dbReference type="EC" id="3.5.1.108"/>
    </reaction>
</comment>
<evidence type="ECO:0000256" key="8">
    <source>
        <dbReference type="ARBA" id="ARBA00022801"/>
    </source>
</evidence>
<feature type="binding site" evidence="12">
    <location>
        <position position="79"/>
    </location>
    <ligand>
        <name>Zn(2+)</name>
        <dbReference type="ChEBI" id="CHEBI:29105"/>
    </ligand>
</feature>
<dbReference type="GO" id="GO:0009245">
    <property type="term" value="P:lipid A biosynthetic process"/>
    <property type="evidence" value="ECO:0007669"/>
    <property type="project" value="UniProtKB-UniRule"/>
</dbReference>
<dbReference type="EMBL" id="DRMH01000056">
    <property type="protein sequence ID" value="HFC97684.1"/>
    <property type="molecule type" value="Genomic_DNA"/>
</dbReference>
<evidence type="ECO:0000256" key="6">
    <source>
        <dbReference type="ARBA" id="ARBA00022556"/>
    </source>
</evidence>
<keyword evidence="6 12" id="KW-0441">Lipid A biosynthesis</keyword>
<dbReference type="GO" id="GO:0046872">
    <property type="term" value="F:metal ion binding"/>
    <property type="evidence" value="ECO:0007669"/>
    <property type="project" value="UniProtKB-KW"/>
</dbReference>
<evidence type="ECO:0000256" key="12">
    <source>
        <dbReference type="HAMAP-Rule" id="MF_00388"/>
    </source>
</evidence>
<evidence type="ECO:0000313" key="13">
    <source>
        <dbReference type="EMBL" id="HFC97684.1"/>
    </source>
</evidence>
<comment type="pathway">
    <text evidence="3 12">Glycolipid biosynthesis; lipid IV(A) biosynthesis; lipid IV(A) from (3R)-3-hydroxytetradecanoyl-[acyl-carrier-protein] and UDP-N-acetyl-alpha-D-glucosamine: step 2/6.</text>
</comment>
<organism evidence="13">
    <name type="scientific">Thermosulfurimonas dismutans</name>
    <dbReference type="NCBI Taxonomy" id="999894"/>
    <lineage>
        <taxon>Bacteria</taxon>
        <taxon>Pseudomonadati</taxon>
        <taxon>Thermodesulfobacteriota</taxon>
        <taxon>Thermodesulfobacteria</taxon>
        <taxon>Thermodesulfobacteriales</taxon>
        <taxon>Thermodesulfobacteriaceae</taxon>
        <taxon>Thermosulfurimonas</taxon>
    </lineage>
</organism>
<evidence type="ECO:0000256" key="3">
    <source>
        <dbReference type="ARBA" id="ARBA00005002"/>
    </source>
</evidence>
<dbReference type="UniPathway" id="UPA00359">
    <property type="reaction ID" value="UER00478"/>
</dbReference>
<comment type="function">
    <text evidence="2 12">Catalyzes the hydrolysis of UDP-3-O-myristoyl-N-acetylglucosamine to form UDP-3-O-myristoylglucosamine and acetate, the committed step in lipid A biosynthesis.</text>
</comment>
<evidence type="ECO:0000256" key="9">
    <source>
        <dbReference type="ARBA" id="ARBA00022833"/>
    </source>
</evidence>
<keyword evidence="8 12" id="KW-0378">Hydrolase</keyword>
<dbReference type="NCBIfam" id="TIGR00325">
    <property type="entry name" value="lpxC"/>
    <property type="match status" value="1"/>
</dbReference>
<proteinExistence type="inferred from homology"/>
<dbReference type="InterPro" id="IPR020568">
    <property type="entry name" value="Ribosomal_Su5_D2-typ_SF"/>
</dbReference>
<sequence length="313" mass="34525">MHTLQQTVADSVELKEEGVFSGQQIRLVLEPAPPGQGILFVREDLPGAPCIPLRPENILGTDGATVVSDGRHSVYLVEHLLSALHGLGIDNLIVRVWGPEIPLFDGSATVFVREILCRGIRVQPVPKRFVEVVQPFQVRNGVGIIRFRPADQFIIRVRIAFDHPLIGEQSLSLNINPITYQRELAPARTFGFKDDLLRRKEKGILRGGNLSNAIVLDEKGVLNGKLQRSDEFVRHKALDLVGDLFGSGWAFKGEVEAELSGHRLHIEALKNLLSAPGATRLSDGIPTRIFFFLPPCPQPAAKRGIDLGQSMVR</sequence>
<evidence type="ECO:0000256" key="2">
    <source>
        <dbReference type="ARBA" id="ARBA00002923"/>
    </source>
</evidence>
<keyword evidence="9 12" id="KW-0862">Zinc</keyword>
<dbReference type="Pfam" id="PF03331">
    <property type="entry name" value="LpxC"/>
    <property type="match status" value="1"/>
</dbReference>
<dbReference type="Gene3D" id="3.30.230.20">
    <property type="entry name" value="lpxc deacetylase, domain 1"/>
    <property type="match status" value="1"/>
</dbReference>
<name>A0A7C3GUM0_9BACT</name>
<dbReference type="Proteomes" id="UP000886043">
    <property type="component" value="Unassembled WGS sequence"/>
</dbReference>
<gene>
    <name evidence="12 13" type="primary">lpxC</name>
    <name evidence="13" type="ORF">ENJ40_04380</name>
</gene>
<feature type="binding site" evidence="12">
    <location>
        <position position="239"/>
    </location>
    <ligand>
        <name>Zn(2+)</name>
        <dbReference type="ChEBI" id="CHEBI:29105"/>
    </ligand>
</feature>
<keyword evidence="7 12" id="KW-0479">Metal-binding</keyword>
<accession>A0A7C3GUM0</accession>
<comment type="caution">
    <text evidence="13">The sequence shown here is derived from an EMBL/GenBank/DDBJ whole genome shotgun (WGS) entry which is preliminary data.</text>
</comment>
<dbReference type="PANTHER" id="PTHR33694:SF1">
    <property type="entry name" value="UDP-3-O-ACYL-N-ACETYLGLUCOSAMINE DEACETYLASE 1, MITOCHONDRIAL-RELATED"/>
    <property type="match status" value="1"/>
</dbReference>
<reference evidence="13" key="1">
    <citation type="journal article" date="2020" name="mSystems">
        <title>Genome- and Community-Level Interaction Insights into Carbon Utilization and Element Cycling Functions of Hydrothermarchaeota in Hydrothermal Sediment.</title>
        <authorList>
            <person name="Zhou Z."/>
            <person name="Liu Y."/>
            <person name="Xu W."/>
            <person name="Pan J."/>
            <person name="Luo Z.H."/>
            <person name="Li M."/>
        </authorList>
    </citation>
    <scope>NUCLEOTIDE SEQUENCE [LARGE SCALE GENOMIC DNA]</scope>
    <source>
        <strain evidence="13">HyVt-483</strain>
    </source>
</reference>